<keyword evidence="5" id="KW-1185">Reference proteome</keyword>
<feature type="chain" id="PRO_5024924061" evidence="1">
    <location>
        <begin position="19"/>
        <end position="332"/>
    </location>
</feature>
<dbReference type="EMBL" id="CP036422">
    <property type="protein sequence ID" value="QFU76243.1"/>
    <property type="molecule type" value="Genomic_DNA"/>
</dbReference>
<dbReference type="PANTHER" id="PTHR36509:SF3">
    <property type="entry name" value="SIGNAL PEPTIDE PROTEIN"/>
    <property type="match status" value="1"/>
</dbReference>
<evidence type="ECO:0000313" key="5">
    <source>
        <dbReference type="Proteomes" id="UP000326287"/>
    </source>
</evidence>
<feature type="signal peptide" evidence="1">
    <location>
        <begin position="1"/>
        <end position="18"/>
    </location>
</feature>
<dbReference type="InterPro" id="IPR010621">
    <property type="entry name" value="DUF1214"/>
</dbReference>
<dbReference type="Pfam" id="PF06742">
    <property type="entry name" value="DUF1214"/>
    <property type="match status" value="1"/>
</dbReference>
<reference evidence="4 5" key="1">
    <citation type="submission" date="2019-02" db="EMBL/GenBank/DDBJ databases">
        <authorList>
            <person name="Li S.-H."/>
        </authorList>
    </citation>
    <scope>NUCLEOTIDE SEQUENCE [LARGE SCALE GENOMIC DNA]</scope>
    <source>
        <strain evidence="4 5">IMCC14385</strain>
    </source>
</reference>
<dbReference type="PANTHER" id="PTHR36509">
    <property type="entry name" value="BLL3101 PROTEIN"/>
    <property type="match status" value="1"/>
</dbReference>
<dbReference type="InterPro" id="IPR037050">
    <property type="entry name" value="DUF1254_sf"/>
</dbReference>
<dbReference type="Gene3D" id="2.60.40.1610">
    <property type="entry name" value="Domain of unknown function DUF1254"/>
    <property type="match status" value="1"/>
</dbReference>
<protein>
    <submittedName>
        <fullName evidence="4">DUF1214 domain-containing protein</fullName>
    </submittedName>
</protein>
<evidence type="ECO:0000313" key="4">
    <source>
        <dbReference type="EMBL" id="QFU76243.1"/>
    </source>
</evidence>
<evidence type="ECO:0000259" key="3">
    <source>
        <dbReference type="Pfam" id="PF06863"/>
    </source>
</evidence>
<dbReference type="OrthoDB" id="547269at2"/>
<evidence type="ECO:0000259" key="2">
    <source>
        <dbReference type="Pfam" id="PF06742"/>
    </source>
</evidence>
<dbReference type="SUPFAM" id="SSF160935">
    <property type="entry name" value="VPA0735-like"/>
    <property type="match status" value="1"/>
</dbReference>
<name>A0A5P9NK54_9GAMM</name>
<dbReference type="RefSeq" id="WP_152662349.1">
    <property type="nucleotide sequence ID" value="NZ_CP036422.1"/>
</dbReference>
<feature type="domain" description="DUF1254" evidence="3">
    <location>
        <begin position="47"/>
        <end position="151"/>
    </location>
</feature>
<organism evidence="4 5">
    <name type="scientific">Halioglobus maricola</name>
    <dbReference type="NCBI Taxonomy" id="2601894"/>
    <lineage>
        <taxon>Bacteria</taxon>
        <taxon>Pseudomonadati</taxon>
        <taxon>Pseudomonadota</taxon>
        <taxon>Gammaproteobacteria</taxon>
        <taxon>Cellvibrionales</taxon>
        <taxon>Halieaceae</taxon>
        <taxon>Halioglobus</taxon>
    </lineage>
</organism>
<accession>A0A5P9NK54</accession>
<dbReference type="Gene3D" id="2.60.120.600">
    <property type="entry name" value="Domain of unknown function DUF1214, C-terminal domain"/>
    <property type="match status" value="1"/>
</dbReference>
<dbReference type="AlphaFoldDB" id="A0A5P9NK54"/>
<proteinExistence type="predicted"/>
<feature type="domain" description="DUF1214" evidence="2">
    <location>
        <begin position="230"/>
        <end position="316"/>
    </location>
</feature>
<keyword evidence="1" id="KW-0732">Signal</keyword>
<dbReference type="InterPro" id="IPR010679">
    <property type="entry name" value="DUF1254"/>
</dbReference>
<dbReference type="InterPro" id="IPR037049">
    <property type="entry name" value="DUF1214_C_sf"/>
</dbReference>
<dbReference type="Pfam" id="PF06863">
    <property type="entry name" value="DUF1254"/>
    <property type="match status" value="1"/>
</dbReference>
<dbReference type="Proteomes" id="UP000326287">
    <property type="component" value="Chromosome"/>
</dbReference>
<gene>
    <name evidence="4" type="ORF">EY643_11545</name>
</gene>
<evidence type="ECO:0000256" key="1">
    <source>
        <dbReference type="SAM" id="SignalP"/>
    </source>
</evidence>
<dbReference type="KEGG" id="halc:EY643_11545"/>
<sequence length="332" mass="36603">MLNRLFFSLLLMPAIAGAETVTVENFVRAESDSMIRGSMKSFDYGVGELKHLRQPTAPDNQPVIRMNQDTLYSGIVLDLSRPAMVTLPDTDGRYVSMHVVNQDHYMSFETEPGRYKLTENSVGSRFAQVTFRTFVDPNDQRDIERAHATQDMIEISGGGSGPFDAPDWDQEALSIARKALSDLATLGFDTTYAFGSEEETRPIDHLIGTAAGWGGLPSSAAFYLIESVNENDGKTPHTLTVRNVPVDAFWSVTVYNADGYLEANDLGVNSYNGITAKSNPDGSHTIHYGGCEDGRVNCIPVTQGWNYAVRLYSPRQEILNGSWTFPKPVPSE</sequence>